<comment type="caution">
    <text evidence="1">The sequence shown here is derived from an EMBL/GenBank/DDBJ whole genome shotgun (WGS) entry which is preliminary data.</text>
</comment>
<dbReference type="Proteomes" id="UP001296967">
    <property type="component" value="Unassembled WGS sequence"/>
</dbReference>
<dbReference type="EMBL" id="NHSF01000042">
    <property type="protein sequence ID" value="MBK5930125.1"/>
    <property type="molecule type" value="Genomic_DNA"/>
</dbReference>
<accession>A0AAJ0UFV4</accession>
<gene>
    <name evidence="1" type="ORF">CCR82_06195</name>
</gene>
<reference evidence="1" key="2">
    <citation type="journal article" date="2020" name="Microorganisms">
        <title>Osmotic Adaptation and Compatible Solute Biosynthesis of Phototrophic Bacteria as Revealed from Genome Analyses.</title>
        <authorList>
            <person name="Imhoff J.F."/>
            <person name="Rahn T."/>
            <person name="Kunzel S."/>
            <person name="Keller A."/>
            <person name="Neulinger S.C."/>
        </authorList>
    </citation>
    <scope>NUCLEOTIDE SEQUENCE</scope>
    <source>
        <strain evidence="1">DSM 4395</strain>
    </source>
</reference>
<organism evidence="1 2">
    <name type="scientific">Halochromatium salexigens</name>
    <name type="common">Chromatium salexigens</name>
    <dbReference type="NCBI Taxonomy" id="49447"/>
    <lineage>
        <taxon>Bacteria</taxon>
        <taxon>Pseudomonadati</taxon>
        <taxon>Pseudomonadota</taxon>
        <taxon>Gammaproteobacteria</taxon>
        <taxon>Chromatiales</taxon>
        <taxon>Chromatiaceae</taxon>
        <taxon>Halochromatium</taxon>
    </lineage>
</organism>
<proteinExistence type="predicted"/>
<reference evidence="1" key="1">
    <citation type="submission" date="2017-05" db="EMBL/GenBank/DDBJ databases">
        <authorList>
            <person name="Imhoff J.F."/>
            <person name="Rahn T."/>
            <person name="Kuenzel S."/>
            <person name="Neulinger S.C."/>
        </authorList>
    </citation>
    <scope>NUCLEOTIDE SEQUENCE</scope>
    <source>
        <strain evidence="1">DSM 4395</strain>
    </source>
</reference>
<dbReference type="AlphaFoldDB" id="A0AAJ0UFV4"/>
<sequence>MSCSAHALLEADRYPEALRIFDDWQALESFEQAERTLHGLAWRRRSQYARLVAKHEFERVVGRVPTHGELANAIFVWKQRLQDYSPGMREVFRQQCNPLFEEANRWAEEHRGPLPERLDMP</sequence>
<protein>
    <submittedName>
        <fullName evidence="1">Uncharacterized protein</fullName>
    </submittedName>
</protein>
<name>A0AAJ0UFV4_HALSE</name>
<keyword evidence="2" id="KW-1185">Reference proteome</keyword>
<evidence type="ECO:0000313" key="2">
    <source>
        <dbReference type="Proteomes" id="UP001296967"/>
    </source>
</evidence>
<evidence type="ECO:0000313" key="1">
    <source>
        <dbReference type="EMBL" id="MBK5930125.1"/>
    </source>
</evidence>